<dbReference type="Pfam" id="PF07059">
    <property type="entry name" value="EDR2_C"/>
    <property type="match status" value="1"/>
</dbReference>
<evidence type="ECO:0000313" key="2">
    <source>
        <dbReference type="EMBL" id="PRW45251.1"/>
    </source>
</evidence>
<name>A0A2P6TLT2_CHLSO</name>
<dbReference type="InterPro" id="IPR023393">
    <property type="entry name" value="START-like_dom_sf"/>
</dbReference>
<gene>
    <name evidence="2" type="ORF">C2E21_6337</name>
</gene>
<dbReference type="InterPro" id="IPR045096">
    <property type="entry name" value="EDR2-like"/>
</dbReference>
<accession>A0A2P6TLT2</accession>
<dbReference type="Proteomes" id="UP000239899">
    <property type="component" value="Unassembled WGS sequence"/>
</dbReference>
<evidence type="ECO:0000313" key="3">
    <source>
        <dbReference type="Proteomes" id="UP000239899"/>
    </source>
</evidence>
<protein>
    <submittedName>
        <fullName evidence="2">ENHANCED DISEASE RESISTANCE 2 isoform X2 isoform A</fullName>
    </submittedName>
</protein>
<proteinExistence type="predicted"/>
<dbReference type="PANTHER" id="PTHR12136">
    <property type="entry name" value="ENHANCED DISEASE RESISTANCE-RELATED"/>
    <property type="match status" value="1"/>
</dbReference>
<dbReference type="AlphaFoldDB" id="A0A2P6TLT2"/>
<organism evidence="2 3">
    <name type="scientific">Chlorella sorokiniana</name>
    <name type="common">Freshwater green alga</name>
    <dbReference type="NCBI Taxonomy" id="3076"/>
    <lineage>
        <taxon>Eukaryota</taxon>
        <taxon>Viridiplantae</taxon>
        <taxon>Chlorophyta</taxon>
        <taxon>core chlorophytes</taxon>
        <taxon>Trebouxiophyceae</taxon>
        <taxon>Chlorellales</taxon>
        <taxon>Chlorellaceae</taxon>
        <taxon>Chlorella clade</taxon>
        <taxon>Chlorella</taxon>
    </lineage>
</organism>
<sequence length="851" mass="92786">MPHRRSPSKAVGDGRALLVEGLVCRESNVADRLVNKRWMQLFGPAPGAANTSTLEPPVLASFRHQTDAEPSKLWEITQSCSVTEVEKGTFHLRVDTSTLVAVIAAKFTSVEMCSFLLHFGFSGLFAAESLRLCFETEEQAQEWHSQLAALIRRLERQGSGALNFARTSSSASVDAGAAVAGGGSAGARGSGGGPRQVTVEPGLHAADGSDRTLRTWQSVRHVNGVAVYAEEEGGDGEGGALMVSAVVRSSPQECFEVLMTRSNSAAAILQGEAQVLEVIDKHTQIVMHSFQPGGLVGRLCAPREMCCVRSWRQDQDGTYIILYQSTNHRKARPARGGLLNWRAPVRASVQAAGFTVAPLLPRYTGGGPSQECLVTLVMKIDLGGWLSQRSLLRRLGRPLAEPLMRAWLEPMLLSVVMLRDKVEQSRFVVRPYSMGDAIEEPPETPRVEGPEAAGPRAVNRTTTFLTYSGRRSQDLKDFTRRSLDRLAVAAAGGASLDAAAAVAEADGEFQDAMSRRTSVDDAAGEAQAAPGVGQVSIEEVKAVRAALARQQAQEVPEDERWAVQGTAARRYWSCPGNADLRVRGKNYLVDKKKIPAAMPMFDLYSAELVEVDEPMWHMARFLPSVKMLILGERLVGVVSKASVPMWHMACFLPSVKYCAAPFMFILQLMVPANPPISLTMVWTAPLNPMTESLDTLCAAWPEDPQGTVRSFFTNLCEWMKGEGPEADAVRNKKFKLIPRIVKGSWIVKQSVGTTPVLLGQKLTTRYFRGPNYFEVDVDITSNTVANSVTSLVVGAITSLVVDLAPLVEGQAEDELPERLIGSVRFEHLDLKSAAYLDDESGRIYKNEKFKF</sequence>
<dbReference type="Pfam" id="PF01852">
    <property type="entry name" value="START"/>
    <property type="match status" value="1"/>
</dbReference>
<reference evidence="2 3" key="1">
    <citation type="journal article" date="2018" name="Plant J.">
        <title>Genome sequences of Chlorella sorokiniana UTEX 1602 and Micractinium conductrix SAG 241.80: implications to maltose excretion by a green alga.</title>
        <authorList>
            <person name="Arriola M.B."/>
            <person name="Velmurugan N."/>
            <person name="Zhang Y."/>
            <person name="Plunkett M.H."/>
            <person name="Hondzo H."/>
            <person name="Barney B.M."/>
        </authorList>
    </citation>
    <scope>NUCLEOTIDE SEQUENCE [LARGE SCALE GENOMIC DNA]</scope>
    <source>
        <strain evidence="3">UTEX 1602</strain>
    </source>
</reference>
<dbReference type="EMBL" id="LHPG02000012">
    <property type="protein sequence ID" value="PRW45251.1"/>
    <property type="molecule type" value="Genomic_DNA"/>
</dbReference>
<keyword evidence="3" id="KW-1185">Reference proteome</keyword>
<feature type="domain" description="START" evidence="1">
    <location>
        <begin position="216"/>
        <end position="406"/>
    </location>
</feature>
<dbReference type="Gene3D" id="3.30.530.20">
    <property type="match status" value="1"/>
</dbReference>
<comment type="caution">
    <text evidence="2">The sequence shown here is derived from an EMBL/GenBank/DDBJ whole genome shotgun (WGS) entry which is preliminary data.</text>
</comment>
<dbReference type="SUPFAM" id="SSF55961">
    <property type="entry name" value="Bet v1-like"/>
    <property type="match status" value="1"/>
</dbReference>
<dbReference type="OrthoDB" id="9970435at2759"/>
<dbReference type="PROSITE" id="PS50848">
    <property type="entry name" value="START"/>
    <property type="match status" value="1"/>
</dbReference>
<dbReference type="PANTHER" id="PTHR12136:SF41">
    <property type="entry name" value="PLECKSTRIN HOMOLOGY (PH) AND LIPID-BINDING START DOMAINS-CONTAINING PROTEIN"/>
    <property type="match status" value="1"/>
</dbReference>
<dbReference type="CDD" id="cd00821">
    <property type="entry name" value="PH"/>
    <property type="match status" value="1"/>
</dbReference>
<dbReference type="CDD" id="cd00177">
    <property type="entry name" value="START"/>
    <property type="match status" value="1"/>
</dbReference>
<dbReference type="InterPro" id="IPR009769">
    <property type="entry name" value="EDR2_C"/>
</dbReference>
<dbReference type="InterPro" id="IPR002913">
    <property type="entry name" value="START_lipid-bd_dom"/>
</dbReference>
<dbReference type="GO" id="GO:0008289">
    <property type="term" value="F:lipid binding"/>
    <property type="evidence" value="ECO:0007669"/>
    <property type="project" value="InterPro"/>
</dbReference>
<evidence type="ECO:0000259" key="1">
    <source>
        <dbReference type="PROSITE" id="PS50848"/>
    </source>
</evidence>